<dbReference type="HAMAP" id="MF_02245">
    <property type="entry name" value="Adapter_SpxH"/>
    <property type="match status" value="1"/>
</dbReference>
<keyword evidence="1 2" id="KW-0963">Cytoplasm</keyword>
<dbReference type="Proteomes" id="UP000626844">
    <property type="component" value="Unassembled WGS sequence"/>
</dbReference>
<comment type="function">
    <text evidence="2">Adapter protein required for efficient degradation of Spx by ClpXP under non-stress conditions. Interaction with Spx stabilizes Spx and exposes the C-terminus of Spx for recognition and proteolysis by ClpXP.</text>
</comment>
<dbReference type="EMBL" id="JACXAI010000042">
    <property type="protein sequence ID" value="MBD1383069.1"/>
    <property type="molecule type" value="Genomic_DNA"/>
</dbReference>
<comment type="caution">
    <text evidence="3">The sequence shown here is derived from an EMBL/GenBank/DDBJ whole genome shotgun (WGS) entry which is preliminary data.</text>
</comment>
<comment type="similarity">
    <text evidence="2">Belongs to the SpxH family.</text>
</comment>
<gene>
    <name evidence="2" type="primary">spxH</name>
    <name evidence="3" type="ORF">IC621_22970</name>
</gene>
<reference evidence="3" key="1">
    <citation type="submission" date="2020-09" db="EMBL/GenBank/DDBJ databases">
        <title>A novel bacterium of genus Bacillus, isolated from South China Sea.</title>
        <authorList>
            <person name="Huang H."/>
            <person name="Mo K."/>
            <person name="Hu Y."/>
        </authorList>
    </citation>
    <scope>NUCLEOTIDE SEQUENCE</scope>
    <source>
        <strain evidence="3">IB182487</strain>
    </source>
</reference>
<comment type="subunit">
    <text evidence="2">Interacts with Spx.</text>
</comment>
<comment type="subcellular location">
    <subcellularLocation>
        <location evidence="2">Cytoplasm</location>
    </subcellularLocation>
</comment>
<name>A0A926NGL3_9BACI</name>
<dbReference type="InterPro" id="IPR036249">
    <property type="entry name" value="Thioredoxin-like_sf"/>
</dbReference>
<dbReference type="SUPFAM" id="SSF52833">
    <property type="entry name" value="Thioredoxin-like"/>
    <property type="match status" value="1"/>
</dbReference>
<dbReference type="PANTHER" id="PTHR13887">
    <property type="entry name" value="GLUTATHIONE S-TRANSFERASE KAPPA"/>
    <property type="match status" value="1"/>
</dbReference>
<dbReference type="RefSeq" id="WP_191161887.1">
    <property type="nucleotide sequence ID" value="NZ_JACXAI010000042.1"/>
</dbReference>
<evidence type="ECO:0000313" key="3">
    <source>
        <dbReference type="EMBL" id="MBD1383069.1"/>
    </source>
</evidence>
<dbReference type="InterPro" id="IPR046404">
    <property type="entry name" value="Adapter_SpxH"/>
</dbReference>
<evidence type="ECO:0000313" key="4">
    <source>
        <dbReference type="Proteomes" id="UP000626844"/>
    </source>
</evidence>
<dbReference type="Gene3D" id="1.10.472.60">
    <property type="entry name" value="putative protein disulfide isomerase domain"/>
    <property type="match status" value="1"/>
</dbReference>
<dbReference type="CDD" id="cd03025">
    <property type="entry name" value="DsbA_FrnE_like"/>
    <property type="match status" value="1"/>
</dbReference>
<dbReference type="Pfam" id="PF13743">
    <property type="entry name" value="Thioredoxin_5"/>
    <property type="match status" value="1"/>
</dbReference>
<evidence type="ECO:0000256" key="1">
    <source>
        <dbReference type="ARBA" id="ARBA00022490"/>
    </source>
</evidence>
<dbReference type="Gene3D" id="3.40.30.10">
    <property type="entry name" value="Glutaredoxin"/>
    <property type="match status" value="1"/>
</dbReference>
<evidence type="ECO:0000256" key="2">
    <source>
        <dbReference type="HAMAP-Rule" id="MF_02245"/>
    </source>
</evidence>
<protein>
    <recommendedName>
        <fullName evidence="2">ClpXP adapter protein SpxH</fullName>
    </recommendedName>
</protein>
<proteinExistence type="inferred from homology"/>
<dbReference type="AlphaFoldDB" id="A0A926NGL3"/>
<sequence length="292" mass="33929">MLFNSGQEKNKIFFSHCQGHSKKPLEIYMFIDPLCPECWALEPIIKKLQIQYGRFFTLRHIISGKIAALNVTKRKKPEKLAEAWEKTGSRSGMSCDGNIWFENPINSPYIASVAIKAAELQGRRAGIRFLRKMQEVLFLEKQNIAQESVLIEIAKEINLDVDLFQTDLHSPSAIKALQCDLKITSEMEVTEIPTLAFFNQRVEDEGLKVTGYYSYDLYEQVLFEMLEDIPRPSENPPLEVFLHYYKFVASKEIAVVYNMTMDEVEKEMKKFILARKAERVPVKHATFWRYIE</sequence>
<keyword evidence="4" id="KW-1185">Reference proteome</keyword>
<accession>A0A926NGL3</accession>
<organism evidence="3 4">
    <name type="scientific">Metabacillus arenae</name>
    <dbReference type="NCBI Taxonomy" id="2771434"/>
    <lineage>
        <taxon>Bacteria</taxon>
        <taxon>Bacillati</taxon>
        <taxon>Bacillota</taxon>
        <taxon>Bacilli</taxon>
        <taxon>Bacillales</taxon>
        <taxon>Bacillaceae</taxon>
        <taxon>Metabacillus</taxon>
    </lineage>
</organism>
<dbReference type="PANTHER" id="PTHR13887:SF47">
    <property type="entry name" value="CLPXP ADAPTER PROTEIN SPXH"/>
    <property type="match status" value="1"/>
</dbReference>
<dbReference type="GO" id="GO:0005737">
    <property type="term" value="C:cytoplasm"/>
    <property type="evidence" value="ECO:0007669"/>
    <property type="project" value="UniProtKB-SubCell"/>
</dbReference>